<reference evidence="2 3" key="1">
    <citation type="journal article" date="2013" name="Genome Biol.">
        <title>Genome of Acanthamoeba castellanii highlights extensive lateral gene transfer and early evolution of tyrosine kinase signaling.</title>
        <authorList>
            <person name="Clarke M."/>
            <person name="Lohan A.J."/>
            <person name="Liu B."/>
            <person name="Lagkouvardos I."/>
            <person name="Roy S."/>
            <person name="Zafar N."/>
            <person name="Bertelli C."/>
            <person name="Schilde C."/>
            <person name="Kianianmomeni A."/>
            <person name="Burglin T.R."/>
            <person name="Frech C."/>
            <person name="Turcotte B."/>
            <person name="Kopec K.O."/>
            <person name="Synnott J.M."/>
            <person name="Choo C."/>
            <person name="Paponov I."/>
            <person name="Finkler A."/>
            <person name="Soon Heng Tan C."/>
            <person name="Hutchins A.P."/>
            <person name="Weinmeier T."/>
            <person name="Rattei T."/>
            <person name="Chu J.S."/>
            <person name="Gimenez G."/>
            <person name="Irimia M."/>
            <person name="Rigden D.J."/>
            <person name="Fitzpatrick D.A."/>
            <person name="Lorenzo-Morales J."/>
            <person name="Bateman A."/>
            <person name="Chiu C.H."/>
            <person name="Tang P."/>
            <person name="Hegemann P."/>
            <person name="Fromm H."/>
            <person name="Raoult D."/>
            <person name="Greub G."/>
            <person name="Miranda-Saavedra D."/>
            <person name="Chen N."/>
            <person name="Nash P."/>
            <person name="Ginger M.L."/>
            <person name="Horn M."/>
            <person name="Schaap P."/>
            <person name="Caler L."/>
            <person name="Loftus B."/>
        </authorList>
    </citation>
    <scope>NUCLEOTIDE SEQUENCE [LARGE SCALE GENOMIC DNA]</scope>
    <source>
        <strain evidence="2 3">Neff</strain>
    </source>
</reference>
<name>L8H4V0_ACACF</name>
<dbReference type="EMBL" id="KB007933">
    <property type="protein sequence ID" value="ELR19486.1"/>
    <property type="molecule type" value="Genomic_DNA"/>
</dbReference>
<proteinExistence type="predicted"/>
<dbReference type="InterPro" id="IPR029131">
    <property type="entry name" value="HAUS5"/>
</dbReference>
<dbReference type="GO" id="GO:0051225">
    <property type="term" value="P:spindle assembly"/>
    <property type="evidence" value="ECO:0007669"/>
    <property type="project" value="InterPro"/>
</dbReference>
<feature type="region of interest" description="Disordered" evidence="1">
    <location>
        <begin position="53"/>
        <end position="76"/>
    </location>
</feature>
<feature type="compositionally biased region" description="Polar residues" evidence="1">
    <location>
        <begin position="65"/>
        <end position="76"/>
    </location>
</feature>
<dbReference type="PANTHER" id="PTHR28588">
    <property type="entry name" value="HAUS AUGMIN-LIKE COMPLEX SUBUNIT 5"/>
    <property type="match status" value="1"/>
</dbReference>
<sequence>MPSSKGWCRMMREQKNRVEAMEKRALALAALDQKTLTDTLVVKEYITRLSQALNGPAQSDEGEHSSTTTYGTKAANSGMSLQTGSLMRVREAWEGMRGDIAQALESGDLRQPDALALQRHARNLGCLDGGEALRCIAAIAAQDLALLEESDMFADAYDYGEVRWRIKLGLEAQELRFVETQAVVNEARATRLLCESLLQQQPQPPLAHDLDSGARRLRDAEVELEGVKLALKTLGDYIRKMELVKEAHQRQLAPLQTKVAEIRRFDVEHRDKQKSVAWLAARVARERALLPGEQTKTKLVVRQTLKAFRYPLPEAVRSLRRCLEPVPALPLAPIPFYPTWDASLLGALSVPAYSAPSSLLPRAADMKYSERAEVVKAQHWTQLSGMGEKEGEEALARQSKKRAATLKEVSKVLAAQRKIQEEVWIPALDGCEGNARGALKQVPAVHQYIQHWWEQPGQFSAPFVRVKGKNVEEWLQVIRCQPAASLSPM</sequence>
<dbReference type="GO" id="GO:0005813">
    <property type="term" value="C:centrosome"/>
    <property type="evidence" value="ECO:0007669"/>
    <property type="project" value="TreeGrafter"/>
</dbReference>
<accession>L8H4V0</accession>
<evidence type="ECO:0000256" key="1">
    <source>
        <dbReference type="SAM" id="MobiDB-lite"/>
    </source>
</evidence>
<dbReference type="OrthoDB" id="2019614at2759"/>
<dbReference type="KEGG" id="acan:ACA1_267870"/>
<dbReference type="GO" id="GO:0070652">
    <property type="term" value="C:HAUS complex"/>
    <property type="evidence" value="ECO:0007669"/>
    <property type="project" value="InterPro"/>
</dbReference>
<dbReference type="GO" id="GO:0007098">
    <property type="term" value="P:centrosome cycle"/>
    <property type="evidence" value="ECO:0007669"/>
    <property type="project" value="TreeGrafter"/>
</dbReference>
<evidence type="ECO:0000313" key="3">
    <source>
        <dbReference type="Proteomes" id="UP000011083"/>
    </source>
</evidence>
<dbReference type="Pfam" id="PF14817">
    <property type="entry name" value="HAUS5"/>
    <property type="match status" value="1"/>
</dbReference>
<organism evidence="2 3">
    <name type="scientific">Acanthamoeba castellanii (strain ATCC 30010 / Neff)</name>
    <dbReference type="NCBI Taxonomy" id="1257118"/>
    <lineage>
        <taxon>Eukaryota</taxon>
        <taxon>Amoebozoa</taxon>
        <taxon>Discosea</taxon>
        <taxon>Longamoebia</taxon>
        <taxon>Centramoebida</taxon>
        <taxon>Acanthamoebidae</taxon>
        <taxon>Acanthamoeba</taxon>
    </lineage>
</organism>
<keyword evidence="3" id="KW-1185">Reference proteome</keyword>
<dbReference type="PANTHER" id="PTHR28588:SF1">
    <property type="entry name" value="HAUS AUGMIN-LIKE COMPLEX SUBUNIT 5"/>
    <property type="match status" value="1"/>
</dbReference>
<dbReference type="RefSeq" id="XP_004341572.1">
    <property type="nucleotide sequence ID" value="XM_004341524.1"/>
</dbReference>
<dbReference type="AlphaFoldDB" id="L8H4V0"/>
<dbReference type="Proteomes" id="UP000011083">
    <property type="component" value="Unassembled WGS sequence"/>
</dbReference>
<protein>
    <submittedName>
        <fullName evidence="2">Uncharacterized protein</fullName>
    </submittedName>
</protein>
<gene>
    <name evidence="2" type="ORF">ACA1_267870</name>
</gene>
<evidence type="ECO:0000313" key="2">
    <source>
        <dbReference type="EMBL" id="ELR19486.1"/>
    </source>
</evidence>
<dbReference type="VEuPathDB" id="AmoebaDB:ACA1_267870"/>
<dbReference type="GeneID" id="14920270"/>